<dbReference type="InterPro" id="IPR005821">
    <property type="entry name" value="Ion_trans_dom"/>
</dbReference>
<evidence type="ECO:0000256" key="13">
    <source>
        <dbReference type="SAM" id="MobiDB-lite"/>
    </source>
</evidence>
<dbReference type="SUPFAM" id="SSF81324">
    <property type="entry name" value="Voltage-gated potassium channels"/>
    <property type="match status" value="1"/>
</dbReference>
<feature type="domain" description="Ion transport" evidence="15">
    <location>
        <begin position="43"/>
        <end position="199"/>
    </location>
</feature>
<evidence type="ECO:0000256" key="8">
    <source>
        <dbReference type="ARBA" id="ARBA00023054"/>
    </source>
</evidence>
<evidence type="ECO:0000256" key="3">
    <source>
        <dbReference type="ARBA" id="ARBA00022448"/>
    </source>
</evidence>
<accession>A0A9W7GEP2</accession>
<organism evidence="16 17">
    <name type="scientific">Triparma columacea</name>
    <dbReference type="NCBI Taxonomy" id="722753"/>
    <lineage>
        <taxon>Eukaryota</taxon>
        <taxon>Sar</taxon>
        <taxon>Stramenopiles</taxon>
        <taxon>Ochrophyta</taxon>
        <taxon>Bolidophyceae</taxon>
        <taxon>Parmales</taxon>
        <taxon>Triparmaceae</taxon>
        <taxon>Triparma</taxon>
    </lineage>
</organism>
<keyword evidence="17" id="KW-1185">Reference proteome</keyword>
<dbReference type="Proteomes" id="UP001165065">
    <property type="component" value="Unassembled WGS sequence"/>
</dbReference>
<feature type="transmembrane region" description="Helical" evidence="14">
    <location>
        <begin position="117"/>
        <end position="138"/>
    </location>
</feature>
<feature type="transmembrane region" description="Helical" evidence="14">
    <location>
        <begin position="86"/>
        <end position="105"/>
    </location>
</feature>
<evidence type="ECO:0000256" key="6">
    <source>
        <dbReference type="ARBA" id="ARBA00022882"/>
    </source>
</evidence>
<keyword evidence="5 14" id="KW-0812">Transmembrane</keyword>
<dbReference type="GO" id="GO:0030171">
    <property type="term" value="F:voltage-gated proton channel activity"/>
    <property type="evidence" value="ECO:0007669"/>
    <property type="project" value="InterPro"/>
</dbReference>
<evidence type="ECO:0000256" key="2">
    <source>
        <dbReference type="ARBA" id="ARBA00015897"/>
    </source>
</evidence>
<feature type="transmembrane region" description="Helical" evidence="14">
    <location>
        <begin position="46"/>
        <end position="66"/>
    </location>
</feature>
<evidence type="ECO:0000256" key="5">
    <source>
        <dbReference type="ARBA" id="ARBA00022692"/>
    </source>
</evidence>
<keyword evidence="3" id="KW-0813">Transport</keyword>
<dbReference type="Pfam" id="PF00520">
    <property type="entry name" value="Ion_trans"/>
    <property type="match status" value="1"/>
</dbReference>
<keyword evidence="10 14" id="KW-0472">Membrane</keyword>
<feature type="region of interest" description="Disordered" evidence="13">
    <location>
        <begin position="143"/>
        <end position="166"/>
    </location>
</feature>
<evidence type="ECO:0000256" key="7">
    <source>
        <dbReference type="ARBA" id="ARBA00022989"/>
    </source>
</evidence>
<dbReference type="PANTHER" id="PTHR46480:SF1">
    <property type="entry name" value="VOLTAGE-GATED HYDROGEN CHANNEL 1"/>
    <property type="match status" value="1"/>
</dbReference>
<evidence type="ECO:0000256" key="1">
    <source>
        <dbReference type="ARBA" id="ARBA00004651"/>
    </source>
</evidence>
<keyword evidence="4" id="KW-1003">Cell membrane</keyword>
<keyword evidence="6" id="KW-0851">Voltage-gated channel</keyword>
<evidence type="ECO:0000259" key="15">
    <source>
        <dbReference type="Pfam" id="PF00520"/>
    </source>
</evidence>
<protein>
    <recommendedName>
        <fullName evidence="2">Voltage-gated hydrogen channel 1</fullName>
    </recommendedName>
    <alternativeName>
        <fullName evidence="12">Hydrogen voltage-gated channel 1</fullName>
    </alternativeName>
</protein>
<keyword evidence="8" id="KW-0175">Coiled coil</keyword>
<evidence type="ECO:0000256" key="9">
    <source>
        <dbReference type="ARBA" id="ARBA00023065"/>
    </source>
</evidence>
<evidence type="ECO:0000256" key="10">
    <source>
        <dbReference type="ARBA" id="ARBA00023136"/>
    </source>
</evidence>
<evidence type="ECO:0000256" key="14">
    <source>
        <dbReference type="SAM" id="Phobius"/>
    </source>
</evidence>
<evidence type="ECO:0000313" key="17">
    <source>
        <dbReference type="Proteomes" id="UP001165065"/>
    </source>
</evidence>
<keyword evidence="11" id="KW-0407">Ion channel</keyword>
<dbReference type="InterPro" id="IPR031846">
    <property type="entry name" value="Hvcn1"/>
</dbReference>
<dbReference type="AlphaFoldDB" id="A0A9W7GEP2"/>
<evidence type="ECO:0000256" key="12">
    <source>
        <dbReference type="ARBA" id="ARBA00031989"/>
    </source>
</evidence>
<dbReference type="GO" id="GO:0005886">
    <property type="term" value="C:plasma membrane"/>
    <property type="evidence" value="ECO:0007669"/>
    <property type="project" value="UniProtKB-SubCell"/>
</dbReference>
<dbReference type="GO" id="GO:0034702">
    <property type="term" value="C:monoatomic ion channel complex"/>
    <property type="evidence" value="ECO:0007669"/>
    <property type="project" value="UniProtKB-KW"/>
</dbReference>
<keyword evidence="9" id="KW-0406">Ion transport</keyword>
<reference evidence="17" key="1">
    <citation type="journal article" date="2023" name="Commun. Biol.">
        <title>Genome analysis of Parmales, the sister group of diatoms, reveals the evolutionary specialization of diatoms from phago-mixotrophs to photoautotrophs.</title>
        <authorList>
            <person name="Ban H."/>
            <person name="Sato S."/>
            <person name="Yoshikawa S."/>
            <person name="Yamada K."/>
            <person name="Nakamura Y."/>
            <person name="Ichinomiya M."/>
            <person name="Sato N."/>
            <person name="Blanc-Mathieu R."/>
            <person name="Endo H."/>
            <person name="Kuwata A."/>
            <person name="Ogata H."/>
        </authorList>
    </citation>
    <scope>NUCLEOTIDE SEQUENCE [LARGE SCALE GENOMIC DNA]</scope>
</reference>
<evidence type="ECO:0000256" key="4">
    <source>
        <dbReference type="ARBA" id="ARBA00022475"/>
    </source>
</evidence>
<comment type="caution">
    <text evidence="16">The sequence shown here is derived from an EMBL/GenBank/DDBJ whole genome shotgun (WGS) entry which is preliminary data.</text>
</comment>
<sequence>MLRASMPYEISDKVKSFYLHQHGVKNNHSSWRIALSKNLESYKFEMAIVLLLLLDVWCVFIEILGYEGGLNLHVPWVQTLADVVAVTSKTIVGVFVVDTVLHIVAFGPKHYFGNKWYVLDGVVVFFTAIIEFIIHPLVHASHNSESSDHRSLSSEDSSEAETSHQETTTETIAVLLTLMRTWRFIRLVHGVAFSEKLRNDEIHKLEKEERMLETELTHAVEHDGLLMKENGDLRKRVLELEKTLEEALKKAKV</sequence>
<name>A0A9W7GEP2_9STRA</name>
<evidence type="ECO:0000313" key="16">
    <source>
        <dbReference type="EMBL" id="GMI44414.1"/>
    </source>
</evidence>
<evidence type="ECO:0000256" key="11">
    <source>
        <dbReference type="ARBA" id="ARBA00023303"/>
    </source>
</evidence>
<dbReference type="InterPro" id="IPR027359">
    <property type="entry name" value="Volt_channel_dom_sf"/>
</dbReference>
<dbReference type="PANTHER" id="PTHR46480">
    <property type="entry name" value="F20B24.22"/>
    <property type="match status" value="1"/>
</dbReference>
<proteinExistence type="predicted"/>
<dbReference type="Gene3D" id="1.20.120.350">
    <property type="entry name" value="Voltage-gated potassium channels. Chain C"/>
    <property type="match status" value="1"/>
</dbReference>
<comment type="subcellular location">
    <subcellularLocation>
        <location evidence="1">Cell membrane</location>
        <topology evidence="1">Multi-pass membrane protein</topology>
    </subcellularLocation>
</comment>
<dbReference type="OrthoDB" id="427456at2759"/>
<dbReference type="EMBL" id="BRYA01001479">
    <property type="protein sequence ID" value="GMI44414.1"/>
    <property type="molecule type" value="Genomic_DNA"/>
</dbReference>
<keyword evidence="7 14" id="KW-1133">Transmembrane helix</keyword>
<gene>
    <name evidence="16" type="ORF">TrCOL_g1321</name>
</gene>